<reference evidence="2" key="1">
    <citation type="journal article" date="2013" name="Science">
        <title>The Amborella genome and the evolution of flowering plants.</title>
        <authorList>
            <consortium name="Amborella Genome Project"/>
        </authorList>
    </citation>
    <scope>NUCLEOTIDE SEQUENCE [LARGE SCALE GENOMIC DNA]</scope>
</reference>
<organism evidence="1 2">
    <name type="scientific">Amborella trichopoda</name>
    <dbReference type="NCBI Taxonomy" id="13333"/>
    <lineage>
        <taxon>Eukaryota</taxon>
        <taxon>Viridiplantae</taxon>
        <taxon>Streptophyta</taxon>
        <taxon>Embryophyta</taxon>
        <taxon>Tracheophyta</taxon>
        <taxon>Spermatophyta</taxon>
        <taxon>Magnoliopsida</taxon>
        <taxon>Amborellales</taxon>
        <taxon>Amborellaceae</taxon>
        <taxon>Amborella</taxon>
    </lineage>
</organism>
<sequence length="89" mass="9863">MKNGVIEERAVAAVWYRFWGLARRGGDSDRHLVLMVRGGWKSGLGTRGREGSGCGCQYLVEKGGWKREEKNGSWVACCSCSGLKKKVQQ</sequence>
<gene>
    <name evidence="1" type="ORF">AMTR_s00075p00087750</name>
</gene>
<dbReference type="Gramene" id="ERN04585">
    <property type="protein sequence ID" value="ERN04585"/>
    <property type="gene ID" value="AMTR_s00075p00087750"/>
</dbReference>
<dbReference type="EMBL" id="KI394195">
    <property type="protein sequence ID" value="ERN04585.1"/>
    <property type="molecule type" value="Genomic_DNA"/>
</dbReference>
<proteinExistence type="predicted"/>
<protein>
    <submittedName>
        <fullName evidence="1">Uncharacterized protein</fullName>
    </submittedName>
</protein>
<keyword evidence="2" id="KW-1185">Reference proteome</keyword>
<evidence type="ECO:0000313" key="2">
    <source>
        <dbReference type="Proteomes" id="UP000017836"/>
    </source>
</evidence>
<dbReference type="Proteomes" id="UP000017836">
    <property type="component" value="Unassembled WGS sequence"/>
</dbReference>
<accession>W1PC21</accession>
<dbReference type="HOGENOM" id="CLU_2457802_0_0_1"/>
<evidence type="ECO:0000313" key="1">
    <source>
        <dbReference type="EMBL" id="ERN04585.1"/>
    </source>
</evidence>
<dbReference type="AlphaFoldDB" id="W1PC21"/>
<name>W1PC21_AMBTC</name>